<proteinExistence type="predicted"/>
<evidence type="ECO:0000256" key="1">
    <source>
        <dbReference type="SAM" id="MobiDB-lite"/>
    </source>
</evidence>
<evidence type="ECO:0000313" key="3">
    <source>
        <dbReference type="Proteomes" id="UP000515976"/>
    </source>
</evidence>
<dbReference type="RefSeq" id="WP_166103262.1">
    <property type="nucleotide sequence ID" value="NZ_BMMY01000002.1"/>
</dbReference>
<reference evidence="2 3" key="1">
    <citation type="submission" date="2020-08" db="EMBL/GenBank/DDBJ databases">
        <title>Genome sequence of Phycicoccus endophyticus JCM 31784T.</title>
        <authorList>
            <person name="Hyun D.-W."/>
            <person name="Bae J.-W."/>
        </authorList>
    </citation>
    <scope>NUCLEOTIDE SEQUENCE [LARGE SCALE GENOMIC DNA]</scope>
    <source>
        <strain evidence="2 3">JCM 31784</strain>
    </source>
</reference>
<protein>
    <submittedName>
        <fullName evidence="2">Uncharacterized protein</fullName>
    </submittedName>
</protein>
<organism evidence="2 3">
    <name type="scientific">Phycicoccus endophyticus</name>
    <dbReference type="NCBI Taxonomy" id="1690220"/>
    <lineage>
        <taxon>Bacteria</taxon>
        <taxon>Bacillati</taxon>
        <taxon>Actinomycetota</taxon>
        <taxon>Actinomycetes</taxon>
        <taxon>Micrococcales</taxon>
        <taxon>Intrasporangiaceae</taxon>
        <taxon>Phycicoccus</taxon>
    </lineage>
</organism>
<dbReference type="Proteomes" id="UP000515976">
    <property type="component" value="Chromosome"/>
</dbReference>
<dbReference type="EMBL" id="CP060712">
    <property type="protein sequence ID" value="QNN49954.1"/>
    <property type="molecule type" value="Genomic_DNA"/>
</dbReference>
<sequence>MEDEQLTLPTSADAGPDHPHASTGSTGSGPQAPTASEPGPQSPSDPSDPDPDVEEPWTPHEPDDPAPVAPNPAPGTGDDPQPRRQVGSSAPMTPGERTPA</sequence>
<keyword evidence="3" id="KW-1185">Reference proteome</keyword>
<gene>
    <name evidence="2" type="ORF">H9L10_02420</name>
</gene>
<evidence type="ECO:0000313" key="2">
    <source>
        <dbReference type="EMBL" id="QNN49954.1"/>
    </source>
</evidence>
<feature type="region of interest" description="Disordered" evidence="1">
    <location>
        <begin position="1"/>
        <end position="100"/>
    </location>
</feature>
<dbReference type="KEGG" id="pei:H9L10_02420"/>
<feature type="compositionally biased region" description="Low complexity" evidence="1">
    <location>
        <begin position="36"/>
        <end position="45"/>
    </location>
</feature>
<feature type="compositionally biased region" description="Polar residues" evidence="1">
    <location>
        <begin position="22"/>
        <end position="34"/>
    </location>
</feature>
<dbReference type="AlphaFoldDB" id="A0A7G9R2X9"/>
<name>A0A7G9R2X9_9MICO</name>
<accession>A0A7G9R2X9</accession>